<dbReference type="RefSeq" id="WP_083576430.1">
    <property type="nucleotide sequence ID" value="NZ_FOAW01000006.1"/>
</dbReference>
<dbReference type="Proteomes" id="UP000198677">
    <property type="component" value="Unassembled WGS sequence"/>
</dbReference>
<dbReference type="GO" id="GO:0016758">
    <property type="term" value="F:hexosyltransferase activity"/>
    <property type="evidence" value="ECO:0007669"/>
    <property type="project" value="TreeGrafter"/>
</dbReference>
<keyword evidence="1" id="KW-0328">Glycosyltransferase</keyword>
<evidence type="ECO:0000256" key="1">
    <source>
        <dbReference type="ARBA" id="ARBA00022676"/>
    </source>
</evidence>
<protein>
    <submittedName>
        <fullName evidence="4">Polymer biosynthesis protein, WecB/TagA/CpsF family</fullName>
    </submittedName>
</protein>
<dbReference type="PANTHER" id="PTHR34136">
    <property type="match status" value="1"/>
</dbReference>
<dbReference type="InterPro" id="IPR029044">
    <property type="entry name" value="Nucleotide-diphossugar_trans"/>
</dbReference>
<evidence type="ECO:0000256" key="2">
    <source>
        <dbReference type="ARBA" id="ARBA00022679"/>
    </source>
</evidence>
<dbReference type="PANTHER" id="PTHR34136:SF1">
    <property type="entry name" value="UDP-N-ACETYL-D-MANNOSAMINURONIC ACID TRANSFERASE"/>
    <property type="match status" value="1"/>
</dbReference>
<feature type="domain" description="Glycosyltransferase 2-like" evidence="3">
    <location>
        <begin position="292"/>
        <end position="418"/>
    </location>
</feature>
<dbReference type="Pfam" id="PF03808">
    <property type="entry name" value="Glyco_tran_WecG"/>
    <property type="match status" value="1"/>
</dbReference>
<gene>
    <name evidence="4" type="ORF">SAMN05444583_10678</name>
</gene>
<dbReference type="SUPFAM" id="SSF53448">
    <property type="entry name" value="Nucleotide-diphospho-sugar transferases"/>
    <property type="match status" value="1"/>
</dbReference>
<dbReference type="Gene3D" id="3.90.550.10">
    <property type="entry name" value="Spore Coat Polysaccharide Biosynthesis Protein SpsA, Chain A"/>
    <property type="match status" value="1"/>
</dbReference>
<dbReference type="EMBL" id="FOAW01000006">
    <property type="protein sequence ID" value="SEL12508.1"/>
    <property type="molecule type" value="Genomic_DNA"/>
</dbReference>
<dbReference type="NCBIfam" id="TIGR00696">
    <property type="entry name" value="wecG_tagA_cpsF"/>
    <property type="match status" value="1"/>
</dbReference>
<dbReference type="Pfam" id="PF00535">
    <property type="entry name" value="Glycos_transf_2"/>
    <property type="match status" value="1"/>
</dbReference>
<dbReference type="InterPro" id="IPR001173">
    <property type="entry name" value="Glyco_trans_2-like"/>
</dbReference>
<keyword evidence="2" id="KW-0808">Transferase</keyword>
<evidence type="ECO:0000313" key="5">
    <source>
        <dbReference type="Proteomes" id="UP000198677"/>
    </source>
</evidence>
<dbReference type="InterPro" id="IPR004629">
    <property type="entry name" value="WecG_TagA_CpsF"/>
</dbReference>
<evidence type="ECO:0000259" key="3">
    <source>
        <dbReference type="Pfam" id="PF00535"/>
    </source>
</evidence>
<dbReference type="AlphaFoldDB" id="A0A1H7MNS6"/>
<proteinExistence type="predicted"/>
<dbReference type="CDD" id="cd06533">
    <property type="entry name" value="Glyco_transf_WecG_TagA"/>
    <property type="match status" value="1"/>
</dbReference>
<sequence length="572" mass="62166">MSAHPPPWPRMLVDQVAVDLINRESAISLIFDALTAPGPLAVASANLDHIHHFGAGDSWLDRPPAVSVDGPTADLRWLTLLDGFPLVRKAKTLTGRKWPKLSGSDLIEPILERAARDGARIGFLGGSVETHGQLTEAMDARYPTLEIVGTWAPDRSELTDMAASARLAHAIRDADVEILVVALGKPRQENWIAQFGVATGARVLLAFGAVVDFLAGRIPRAPQWATNDGLEWAWRLAREPRRLGHRYLIEGPPAMLRLVRRSRAVAAGPTDLPRAPGRRGRFVPNGIRATVTIVIVTHKSASDLHTLIDGLRLAALEHPIRLIIVDNRSSNGTAEFAPIHSDVHLIRSGGDLGYAEGINVALPLVDPCAAVLLLDPDLEVRPDTISQLLSALGDRGVGAVVPTILDRDGAIYPSLRREPSLTRAAGDAIFGSHFPSRPGFLTEIDYRPEDYATPWDVDWATGAAVLLRSTLARELGAWNEEHILFSEEADYCRKIRASGHRVRFEPAAVVTHRGSGSGTVSSLGTPMSVNRIRYVRRSHGAVYAGLFRCAVALADMLRSTRARQRIPPHLST</sequence>
<accession>A0A1H7MNS6</accession>
<keyword evidence="5" id="KW-1185">Reference proteome</keyword>
<evidence type="ECO:0000313" key="4">
    <source>
        <dbReference type="EMBL" id="SEL12508.1"/>
    </source>
</evidence>
<name>A0A1H7MNS6_9NOCA</name>
<dbReference type="OrthoDB" id="9771846at2"/>
<organism evidence="4 5">
    <name type="scientific">Rhodococcus maanshanensis</name>
    <dbReference type="NCBI Taxonomy" id="183556"/>
    <lineage>
        <taxon>Bacteria</taxon>
        <taxon>Bacillati</taxon>
        <taxon>Actinomycetota</taxon>
        <taxon>Actinomycetes</taxon>
        <taxon>Mycobacteriales</taxon>
        <taxon>Nocardiaceae</taxon>
        <taxon>Rhodococcus</taxon>
    </lineage>
</organism>
<reference evidence="5" key="1">
    <citation type="submission" date="2016-10" db="EMBL/GenBank/DDBJ databases">
        <authorList>
            <person name="Varghese N."/>
            <person name="Submissions S."/>
        </authorList>
    </citation>
    <scope>NUCLEOTIDE SEQUENCE [LARGE SCALE GENOMIC DNA]</scope>
    <source>
        <strain evidence="5">DSM 44675</strain>
    </source>
</reference>